<dbReference type="InterPro" id="IPR040521">
    <property type="entry name" value="KDZ"/>
</dbReference>
<dbReference type="Pfam" id="PF18803">
    <property type="entry name" value="CxC2"/>
    <property type="match status" value="1"/>
</dbReference>
<dbReference type="EMBL" id="JARJCW010000023">
    <property type="protein sequence ID" value="KAJ7212719.1"/>
    <property type="molecule type" value="Genomic_DNA"/>
</dbReference>
<dbReference type="AlphaFoldDB" id="A0AAD6YIN2"/>
<keyword evidence="4" id="KW-1185">Reference proteome</keyword>
<sequence>CRQCFLRQHRRSPTHWAAVWSPTEKFFRKTDISRIRTNSAIYLGHDGDFCEHSAPRQHFTLADTNGVHPTVIAFCGCPDAPAHWKQLLTAGIFPATIQSPQTGFTFRVLEQWREYRHQGHLSIWDFTHILQRLADPWIPTSVPDISRYFDNITRIFHLLNTRLARGHAHGVDSRLLDECDRAYPHRPSGYLGTVCAACPEPGVNMPTFVVCYFVGAHRVASHLSAEYITLDGNFKANLFYKRDNGTDKAVTDGQMYFPPQQEFEEFAKAYVVNPVDKVPCQAHIGSIRNQSKFKYKNTRVSGVVAFACAHGVAGGLVDMLISEAPAPVASNTELRQLLLHADVDAHQADVDAPADALTCLYTTLCSWVVNQVPRVIELFPEDEWLHQIVAAMEGQVPGSHIVGHGRPCKIKYQPAYFPCRAHFHGESAETIWPYLNGFGPSLRQMNAGARHDNINFAMDNWNFNKVLRMADQIGGEREEALKVLAANLTVFKQLTEKHANEVVAWSKESRDWEMKNGVLYSVYQHNLKTVATIDDVLDSLRNSEVEANVSNESVERPPTAEWIRWGIDLRRSQLKIEAYLAAHTEHPLQDTWKTICDLRDKLGDELENFRSRQSMILPALDLSPHDVDLPEKTLIQIPSQLLRQCSSSVQASMTVQEIELRCGQANTQIIAVQEATISLSIIRGSRAYDYRGQGGKTRAQRSQEFAEMLRNLEITVYGDARDALIVLGYMLPNAKTPFPPMTIADTVRKETHLFRARGDSRVVNGSIWQPAGSIVSACYNGPHKNSAPLRRSPAKRQKKNLPAKPSKPRKERTEGWIWKEDALLLPKEANANVAAFKKESDRVQWFRAESELFRWLEQYELKHAELWRVIERFRREAYVWEKRAQQIEESASHRTGAIMYARMQGAMWRRLRDAAETEFKSDGTGAHRNWIQAKDFADLVHR</sequence>
<name>A0AAD6YIN2_9AGAR</name>
<accession>A0AAD6YIN2</accession>
<evidence type="ECO:0000313" key="4">
    <source>
        <dbReference type="Proteomes" id="UP001219525"/>
    </source>
</evidence>
<reference evidence="3" key="1">
    <citation type="submission" date="2023-03" db="EMBL/GenBank/DDBJ databases">
        <title>Massive genome expansion in bonnet fungi (Mycena s.s.) driven by repeated elements and novel gene families across ecological guilds.</title>
        <authorList>
            <consortium name="Lawrence Berkeley National Laboratory"/>
            <person name="Harder C.B."/>
            <person name="Miyauchi S."/>
            <person name="Viragh M."/>
            <person name="Kuo A."/>
            <person name="Thoen E."/>
            <person name="Andreopoulos B."/>
            <person name="Lu D."/>
            <person name="Skrede I."/>
            <person name="Drula E."/>
            <person name="Henrissat B."/>
            <person name="Morin E."/>
            <person name="Kohler A."/>
            <person name="Barry K."/>
            <person name="LaButti K."/>
            <person name="Morin E."/>
            <person name="Salamov A."/>
            <person name="Lipzen A."/>
            <person name="Mereny Z."/>
            <person name="Hegedus B."/>
            <person name="Baldrian P."/>
            <person name="Stursova M."/>
            <person name="Weitz H."/>
            <person name="Taylor A."/>
            <person name="Grigoriev I.V."/>
            <person name="Nagy L.G."/>
            <person name="Martin F."/>
            <person name="Kauserud H."/>
        </authorList>
    </citation>
    <scope>NUCLEOTIDE SEQUENCE</scope>
    <source>
        <strain evidence="3">9144</strain>
    </source>
</reference>
<dbReference type="Proteomes" id="UP001219525">
    <property type="component" value="Unassembled WGS sequence"/>
</dbReference>
<evidence type="ECO:0000313" key="3">
    <source>
        <dbReference type="EMBL" id="KAJ7212719.1"/>
    </source>
</evidence>
<evidence type="ECO:0000256" key="1">
    <source>
        <dbReference type="SAM" id="MobiDB-lite"/>
    </source>
</evidence>
<dbReference type="InterPro" id="IPR041457">
    <property type="entry name" value="CxC2_KDZ-assoc"/>
</dbReference>
<feature type="non-terminal residue" evidence="3">
    <location>
        <position position="1"/>
    </location>
</feature>
<feature type="region of interest" description="Disordered" evidence="1">
    <location>
        <begin position="785"/>
        <end position="812"/>
    </location>
</feature>
<organism evidence="3 4">
    <name type="scientific">Mycena pura</name>
    <dbReference type="NCBI Taxonomy" id="153505"/>
    <lineage>
        <taxon>Eukaryota</taxon>
        <taxon>Fungi</taxon>
        <taxon>Dikarya</taxon>
        <taxon>Basidiomycota</taxon>
        <taxon>Agaricomycotina</taxon>
        <taxon>Agaricomycetes</taxon>
        <taxon>Agaricomycetidae</taxon>
        <taxon>Agaricales</taxon>
        <taxon>Marasmiineae</taxon>
        <taxon>Mycenaceae</taxon>
        <taxon>Mycena</taxon>
    </lineage>
</organism>
<feature type="domain" description="CxC2-like cysteine cluster KDZ transposase-associated" evidence="2">
    <location>
        <begin position="40"/>
        <end position="135"/>
    </location>
</feature>
<feature type="compositionally biased region" description="Basic residues" evidence="1">
    <location>
        <begin position="792"/>
        <end position="810"/>
    </location>
</feature>
<gene>
    <name evidence="3" type="ORF">GGX14DRAFT_313533</name>
</gene>
<dbReference type="Pfam" id="PF18758">
    <property type="entry name" value="KDZ"/>
    <property type="match status" value="1"/>
</dbReference>
<evidence type="ECO:0000259" key="2">
    <source>
        <dbReference type="Pfam" id="PF18803"/>
    </source>
</evidence>
<feature type="non-terminal residue" evidence="3">
    <location>
        <position position="942"/>
    </location>
</feature>
<protein>
    <recommendedName>
        <fullName evidence="2">CxC2-like cysteine cluster KDZ transposase-associated domain-containing protein</fullName>
    </recommendedName>
</protein>
<comment type="caution">
    <text evidence="3">The sequence shown here is derived from an EMBL/GenBank/DDBJ whole genome shotgun (WGS) entry which is preliminary data.</text>
</comment>
<proteinExistence type="predicted"/>